<evidence type="ECO:0000313" key="7">
    <source>
        <dbReference type="Proteomes" id="UP001597389"/>
    </source>
</evidence>
<sequence>MTVKTFFVGLIASFALPWLAVVAVPYATMRAVEIPQFDEGNDGREGAYTPVKSGRVTDGSELYGAEGCAQCHSQLSRPTYAGNDLGRDGLAGFKKDPNRGNTMRESNLWDYDREPFAWLGETRMGPDLGNFGRRMEVRAILANEERAKELGVKVDELPQAEKFNVETAVYTHLYDPRAENEKSICPSNKCFFKTEPVFGQGAVHALPFKTADGEQIVPGEKAQLLASYLLGLKRDGDVPYAMNHARDKKKASAK</sequence>
<evidence type="ECO:0000256" key="2">
    <source>
        <dbReference type="ARBA" id="ARBA00022723"/>
    </source>
</evidence>
<comment type="caution">
    <text evidence="6">The sequence shown here is derived from an EMBL/GenBank/DDBJ whole genome shotgun (WGS) entry which is preliminary data.</text>
</comment>
<evidence type="ECO:0000256" key="4">
    <source>
        <dbReference type="PROSITE-ProRule" id="PRU00433"/>
    </source>
</evidence>
<gene>
    <name evidence="6" type="ORF">ACFSW8_13685</name>
</gene>
<dbReference type="InterPro" id="IPR036909">
    <property type="entry name" value="Cyt_c-like_dom_sf"/>
</dbReference>
<reference evidence="7" key="1">
    <citation type="journal article" date="2019" name="Int. J. Syst. Evol. Microbiol.">
        <title>The Global Catalogue of Microorganisms (GCM) 10K type strain sequencing project: providing services to taxonomists for standard genome sequencing and annotation.</title>
        <authorList>
            <consortium name="The Broad Institute Genomics Platform"/>
            <consortium name="The Broad Institute Genome Sequencing Center for Infectious Disease"/>
            <person name="Wu L."/>
            <person name="Ma J."/>
        </authorList>
    </citation>
    <scope>NUCLEOTIDE SEQUENCE [LARGE SCALE GENOMIC DNA]</scope>
    <source>
        <strain evidence="7">CCUG 57942</strain>
    </source>
</reference>
<keyword evidence="1 4" id="KW-0349">Heme</keyword>
<accession>A0ABW4ZDJ5</accession>
<keyword evidence="2 4" id="KW-0479">Metal-binding</keyword>
<dbReference type="RefSeq" id="WP_377088909.1">
    <property type="nucleotide sequence ID" value="NZ_JBHSJL010000014.1"/>
</dbReference>
<dbReference type="PROSITE" id="PS51007">
    <property type="entry name" value="CYTC"/>
    <property type="match status" value="1"/>
</dbReference>
<name>A0ABW4ZDJ5_9BACT</name>
<organism evidence="6 7">
    <name type="scientific">Rubritalea tangerina</name>
    <dbReference type="NCBI Taxonomy" id="430798"/>
    <lineage>
        <taxon>Bacteria</taxon>
        <taxon>Pseudomonadati</taxon>
        <taxon>Verrucomicrobiota</taxon>
        <taxon>Verrucomicrobiia</taxon>
        <taxon>Verrucomicrobiales</taxon>
        <taxon>Rubritaleaceae</taxon>
        <taxon>Rubritalea</taxon>
    </lineage>
</organism>
<evidence type="ECO:0000256" key="3">
    <source>
        <dbReference type="ARBA" id="ARBA00023004"/>
    </source>
</evidence>
<dbReference type="InterPro" id="IPR009056">
    <property type="entry name" value="Cyt_c-like_dom"/>
</dbReference>
<protein>
    <recommendedName>
        <fullName evidence="5">Cytochrome c domain-containing protein</fullName>
    </recommendedName>
</protein>
<keyword evidence="7" id="KW-1185">Reference proteome</keyword>
<dbReference type="Gene3D" id="1.10.760.10">
    <property type="entry name" value="Cytochrome c-like domain"/>
    <property type="match status" value="1"/>
</dbReference>
<proteinExistence type="predicted"/>
<evidence type="ECO:0000313" key="6">
    <source>
        <dbReference type="EMBL" id="MFD2159954.1"/>
    </source>
</evidence>
<evidence type="ECO:0000256" key="1">
    <source>
        <dbReference type="ARBA" id="ARBA00022617"/>
    </source>
</evidence>
<dbReference type="EMBL" id="JBHUJB010000061">
    <property type="protein sequence ID" value="MFD2159954.1"/>
    <property type="molecule type" value="Genomic_DNA"/>
</dbReference>
<feature type="domain" description="Cytochrome c" evidence="5">
    <location>
        <begin position="54"/>
        <end position="233"/>
    </location>
</feature>
<keyword evidence="3 4" id="KW-0408">Iron</keyword>
<dbReference type="Proteomes" id="UP001597389">
    <property type="component" value="Unassembled WGS sequence"/>
</dbReference>
<evidence type="ECO:0000259" key="5">
    <source>
        <dbReference type="PROSITE" id="PS51007"/>
    </source>
</evidence>
<dbReference type="SUPFAM" id="SSF46626">
    <property type="entry name" value="Cytochrome c"/>
    <property type="match status" value="1"/>
</dbReference>